<dbReference type="InterPro" id="IPR011991">
    <property type="entry name" value="ArsR-like_HTH"/>
</dbReference>
<dbReference type="SMART" id="SM00346">
    <property type="entry name" value="HTH_ICLR"/>
    <property type="match status" value="1"/>
</dbReference>
<evidence type="ECO:0000313" key="8">
    <source>
        <dbReference type="Proteomes" id="UP001500457"/>
    </source>
</evidence>
<protein>
    <submittedName>
        <fullName evidence="7">IclR family transcriptional regulator</fullName>
    </submittedName>
</protein>
<accession>A0ABP9EHT4</accession>
<dbReference type="SUPFAM" id="SSF55781">
    <property type="entry name" value="GAF domain-like"/>
    <property type="match status" value="1"/>
</dbReference>
<dbReference type="EMBL" id="BAABHQ010000007">
    <property type="protein sequence ID" value="GAA4876882.1"/>
    <property type="molecule type" value="Genomic_DNA"/>
</dbReference>
<dbReference type="Gene3D" id="3.30.450.40">
    <property type="match status" value="1"/>
</dbReference>
<evidence type="ECO:0000256" key="1">
    <source>
        <dbReference type="ARBA" id="ARBA00023015"/>
    </source>
</evidence>
<dbReference type="RefSeq" id="WP_274234179.1">
    <property type="nucleotide sequence ID" value="NZ_BAABHQ010000007.1"/>
</dbReference>
<dbReference type="InterPro" id="IPR029016">
    <property type="entry name" value="GAF-like_dom_sf"/>
</dbReference>
<dbReference type="Pfam" id="PF09339">
    <property type="entry name" value="HTH_IclR"/>
    <property type="match status" value="1"/>
</dbReference>
<name>A0ABP9EHT4_9PSEU</name>
<evidence type="ECO:0000259" key="5">
    <source>
        <dbReference type="PROSITE" id="PS51077"/>
    </source>
</evidence>
<dbReference type="Pfam" id="PF01614">
    <property type="entry name" value="IclR_C"/>
    <property type="match status" value="1"/>
</dbReference>
<feature type="domain" description="HTH iclR-type" evidence="5">
    <location>
        <begin position="4"/>
        <end position="65"/>
    </location>
</feature>
<comment type="caution">
    <text evidence="7">The sequence shown here is derived from an EMBL/GenBank/DDBJ whole genome shotgun (WGS) entry which is preliminary data.</text>
</comment>
<proteinExistence type="predicted"/>
<dbReference type="InterPro" id="IPR005471">
    <property type="entry name" value="Tscrpt_reg_IclR_N"/>
</dbReference>
<dbReference type="SUPFAM" id="SSF46785">
    <property type="entry name" value="Winged helix' DNA-binding domain"/>
    <property type="match status" value="1"/>
</dbReference>
<feature type="domain" description="IclR-ED" evidence="6">
    <location>
        <begin position="66"/>
        <end position="252"/>
    </location>
</feature>
<dbReference type="PROSITE" id="PS51077">
    <property type="entry name" value="HTH_ICLR"/>
    <property type="match status" value="1"/>
</dbReference>
<keyword evidence="2" id="KW-0238">DNA-binding</keyword>
<dbReference type="InterPro" id="IPR050707">
    <property type="entry name" value="HTH_MetabolicPath_Reg"/>
</dbReference>
<dbReference type="Gene3D" id="1.10.10.10">
    <property type="entry name" value="Winged helix-like DNA-binding domain superfamily/Winged helix DNA-binding domain"/>
    <property type="match status" value="1"/>
</dbReference>
<dbReference type="InterPro" id="IPR014757">
    <property type="entry name" value="Tscrpt_reg_IclR_C"/>
</dbReference>
<organism evidence="7 8">
    <name type="scientific">Actinomycetospora straminea</name>
    <dbReference type="NCBI Taxonomy" id="663607"/>
    <lineage>
        <taxon>Bacteria</taxon>
        <taxon>Bacillati</taxon>
        <taxon>Actinomycetota</taxon>
        <taxon>Actinomycetes</taxon>
        <taxon>Pseudonocardiales</taxon>
        <taxon>Pseudonocardiaceae</taxon>
        <taxon>Actinomycetospora</taxon>
    </lineage>
</organism>
<evidence type="ECO:0000256" key="4">
    <source>
        <dbReference type="SAM" id="MobiDB-lite"/>
    </source>
</evidence>
<evidence type="ECO:0000256" key="2">
    <source>
        <dbReference type="ARBA" id="ARBA00023125"/>
    </source>
</evidence>
<reference evidence="8" key="1">
    <citation type="journal article" date="2019" name="Int. J. Syst. Evol. Microbiol.">
        <title>The Global Catalogue of Microorganisms (GCM) 10K type strain sequencing project: providing services to taxonomists for standard genome sequencing and annotation.</title>
        <authorList>
            <consortium name="The Broad Institute Genomics Platform"/>
            <consortium name="The Broad Institute Genome Sequencing Center for Infectious Disease"/>
            <person name="Wu L."/>
            <person name="Ma J."/>
        </authorList>
    </citation>
    <scope>NUCLEOTIDE SEQUENCE [LARGE SCALE GENOMIC DNA]</scope>
    <source>
        <strain evidence="8">JCM 17983</strain>
    </source>
</reference>
<dbReference type="InterPro" id="IPR036390">
    <property type="entry name" value="WH_DNA-bd_sf"/>
</dbReference>
<dbReference type="Proteomes" id="UP001500457">
    <property type="component" value="Unassembled WGS sequence"/>
</dbReference>
<evidence type="ECO:0000256" key="3">
    <source>
        <dbReference type="ARBA" id="ARBA00023163"/>
    </source>
</evidence>
<dbReference type="PANTHER" id="PTHR30136">
    <property type="entry name" value="HELIX-TURN-HELIX TRANSCRIPTIONAL REGULATOR, ICLR FAMILY"/>
    <property type="match status" value="1"/>
</dbReference>
<dbReference type="PANTHER" id="PTHR30136:SF24">
    <property type="entry name" value="HTH-TYPE TRANSCRIPTIONAL REPRESSOR ALLR"/>
    <property type="match status" value="1"/>
</dbReference>
<evidence type="ECO:0000313" key="7">
    <source>
        <dbReference type="EMBL" id="GAA4876882.1"/>
    </source>
</evidence>
<keyword evidence="3" id="KW-0804">Transcription</keyword>
<sequence length="270" mass="27844">MAGVPGLRRGLAILRLLAAGEPLTAATLSARLGLPRSTTYHLLTELEAAGVVAHLPDTARWAVGIGAFEIGTAYLRHHPLDEVAGPALRRLAHRIGHDVHLGVLDGRELLYLLRERPPHPQTLVTAVGVRLPAHLTASGRAVLAGLAPAQRRALLAGAGPLARRTDRGPTSLRALSAVLAAEARRGWSVEDGEVSRGYASVARAIHGADGEAVAAISVTFPHLCDPVCGADFGDLAAVVGRTAVEVTRRLGGVPGAGVRPPAPPGGGSSR</sequence>
<feature type="region of interest" description="Disordered" evidence="4">
    <location>
        <begin position="251"/>
        <end position="270"/>
    </location>
</feature>
<dbReference type="InterPro" id="IPR036388">
    <property type="entry name" value="WH-like_DNA-bd_sf"/>
</dbReference>
<evidence type="ECO:0000259" key="6">
    <source>
        <dbReference type="PROSITE" id="PS51078"/>
    </source>
</evidence>
<keyword evidence="1" id="KW-0805">Transcription regulation</keyword>
<keyword evidence="8" id="KW-1185">Reference proteome</keyword>
<dbReference type="CDD" id="cd00090">
    <property type="entry name" value="HTH_ARSR"/>
    <property type="match status" value="1"/>
</dbReference>
<dbReference type="PROSITE" id="PS51078">
    <property type="entry name" value="ICLR_ED"/>
    <property type="match status" value="1"/>
</dbReference>
<gene>
    <name evidence="7" type="ORF">GCM10023203_28990</name>
</gene>